<dbReference type="CDD" id="cd01097">
    <property type="entry name" value="Tetrahydromethanopterin_reductase"/>
    <property type="match status" value="1"/>
</dbReference>
<evidence type="ECO:0000256" key="2">
    <source>
        <dbReference type="ARBA" id="ARBA00022643"/>
    </source>
</evidence>
<proteinExistence type="predicted"/>
<evidence type="ECO:0000256" key="4">
    <source>
        <dbReference type="ARBA" id="ARBA00023033"/>
    </source>
</evidence>
<dbReference type="SUPFAM" id="SSF51679">
    <property type="entry name" value="Bacterial luciferase-like"/>
    <property type="match status" value="1"/>
</dbReference>
<keyword evidence="7" id="KW-1185">Reference proteome</keyword>
<sequence>MTSAGEHPAFRRMYGQDRLTLGVFMSIEAFDGDERKREQQERLARYADDRNFAALWFQDVAVRDVEFGDVGTKYDSFVYLTYMMGLTRRIALATASTVLTHRHPLRLAKEVNTLDQLSRGRFVMGISSGDRVIDFEGFGVAWDGRGERFRESFEAYRRLTEPPHPGVTSALYGTVPPGVMVPQASIPVPNIVVGMAQQSMEWIAEHADGWLNYSRPAYMQENLAQQFRTHVEQVHPGAFKPFSQPLFVNLLEDPQAQPLYVRGGFHAGREFLREYLEQLRQYGVNHVLFGLNSTEEQTRPVLEVLQEIAEEVLPYFPTLEVEV</sequence>
<dbReference type="InterPro" id="IPR051260">
    <property type="entry name" value="Diverse_substr_monoxygenases"/>
</dbReference>
<dbReference type="Gene3D" id="3.20.20.30">
    <property type="entry name" value="Luciferase-like domain"/>
    <property type="match status" value="1"/>
</dbReference>
<dbReference type="InterPro" id="IPR036661">
    <property type="entry name" value="Luciferase-like_sf"/>
</dbReference>
<dbReference type="NCBIfam" id="TIGR03571">
    <property type="entry name" value="lucif_BA3436"/>
    <property type="match status" value="1"/>
</dbReference>
<evidence type="ECO:0000313" key="6">
    <source>
        <dbReference type="EMBL" id="PWK14926.1"/>
    </source>
</evidence>
<dbReference type="RefSeq" id="WP_109687333.1">
    <property type="nucleotide sequence ID" value="NZ_QGGL01000004.1"/>
</dbReference>
<dbReference type="PANTHER" id="PTHR30011:SF16">
    <property type="entry name" value="C2H2 FINGER DOMAIN TRANSCRIPTION FACTOR (EUROFUNG)-RELATED"/>
    <property type="match status" value="1"/>
</dbReference>
<dbReference type="AlphaFoldDB" id="A0A316DBH0"/>
<accession>A0A316DBH0</accession>
<evidence type="ECO:0000256" key="1">
    <source>
        <dbReference type="ARBA" id="ARBA00022630"/>
    </source>
</evidence>
<dbReference type="GO" id="GO:0004497">
    <property type="term" value="F:monooxygenase activity"/>
    <property type="evidence" value="ECO:0007669"/>
    <property type="project" value="UniProtKB-KW"/>
</dbReference>
<name>A0A316DBH0_9BACL</name>
<dbReference type="GO" id="GO:0016705">
    <property type="term" value="F:oxidoreductase activity, acting on paired donors, with incorporation or reduction of molecular oxygen"/>
    <property type="evidence" value="ECO:0007669"/>
    <property type="project" value="InterPro"/>
</dbReference>
<dbReference type="EMBL" id="QGGL01000004">
    <property type="protein sequence ID" value="PWK14926.1"/>
    <property type="molecule type" value="Genomic_DNA"/>
</dbReference>
<gene>
    <name evidence="6" type="ORF">C7459_104128</name>
</gene>
<evidence type="ECO:0000259" key="5">
    <source>
        <dbReference type="Pfam" id="PF00296"/>
    </source>
</evidence>
<evidence type="ECO:0000256" key="3">
    <source>
        <dbReference type="ARBA" id="ARBA00023002"/>
    </source>
</evidence>
<dbReference type="Pfam" id="PF00296">
    <property type="entry name" value="Bac_luciferase"/>
    <property type="match status" value="1"/>
</dbReference>
<keyword evidence="2" id="KW-0288">FMN</keyword>
<comment type="caution">
    <text evidence="6">The sequence shown here is derived from an EMBL/GenBank/DDBJ whole genome shotgun (WGS) entry which is preliminary data.</text>
</comment>
<organism evidence="6 7">
    <name type="scientific">Tumebacillus permanentifrigoris</name>
    <dbReference type="NCBI Taxonomy" id="378543"/>
    <lineage>
        <taxon>Bacteria</taxon>
        <taxon>Bacillati</taxon>
        <taxon>Bacillota</taxon>
        <taxon>Bacilli</taxon>
        <taxon>Bacillales</taxon>
        <taxon>Alicyclobacillaceae</taxon>
        <taxon>Tumebacillus</taxon>
    </lineage>
</organism>
<dbReference type="OrthoDB" id="7239898at2"/>
<keyword evidence="4" id="KW-0503">Monooxygenase</keyword>
<protein>
    <submittedName>
        <fullName evidence="6">Luciferase-type oxidoreductase</fullName>
    </submittedName>
</protein>
<feature type="domain" description="Luciferase-like" evidence="5">
    <location>
        <begin position="22"/>
        <end position="233"/>
    </location>
</feature>
<dbReference type="InterPro" id="IPR020020">
    <property type="entry name" value="Luciferase-type_oxidoreductase"/>
</dbReference>
<keyword evidence="3" id="KW-0560">Oxidoreductase</keyword>
<reference evidence="6 7" key="1">
    <citation type="submission" date="2018-05" db="EMBL/GenBank/DDBJ databases">
        <title>Genomic Encyclopedia of Type Strains, Phase IV (KMG-IV): sequencing the most valuable type-strain genomes for metagenomic binning, comparative biology and taxonomic classification.</title>
        <authorList>
            <person name="Goeker M."/>
        </authorList>
    </citation>
    <scope>NUCLEOTIDE SEQUENCE [LARGE SCALE GENOMIC DNA]</scope>
    <source>
        <strain evidence="6 7">DSM 18773</strain>
    </source>
</reference>
<dbReference type="InterPro" id="IPR011251">
    <property type="entry name" value="Luciferase-like_dom"/>
</dbReference>
<keyword evidence="1" id="KW-0285">Flavoprotein</keyword>
<dbReference type="PANTHER" id="PTHR30011">
    <property type="entry name" value="ALKANESULFONATE MONOOXYGENASE-RELATED"/>
    <property type="match status" value="1"/>
</dbReference>
<evidence type="ECO:0000313" key="7">
    <source>
        <dbReference type="Proteomes" id="UP000245634"/>
    </source>
</evidence>
<dbReference type="Proteomes" id="UP000245634">
    <property type="component" value="Unassembled WGS sequence"/>
</dbReference>